<dbReference type="PANTHER" id="PTHR18359:SF0">
    <property type="entry name" value="U3 SMALL NUCLEOLAR RNA-ASSOCIATED PROTEIN 18 HOMOLOG"/>
    <property type="match status" value="1"/>
</dbReference>
<reference evidence="8 9" key="1">
    <citation type="submission" date="2024-02" db="EMBL/GenBank/DDBJ databases">
        <title>A draft genome for the cacao thread blight pathogen Marasmius crinis-equi.</title>
        <authorList>
            <person name="Cohen S.P."/>
            <person name="Baruah I.K."/>
            <person name="Amoako-Attah I."/>
            <person name="Bukari Y."/>
            <person name="Meinhardt L.W."/>
            <person name="Bailey B.A."/>
        </authorList>
    </citation>
    <scope>NUCLEOTIDE SEQUENCE [LARGE SCALE GENOMIC DNA]</scope>
    <source>
        <strain evidence="8 9">GH-76</strain>
    </source>
</reference>
<accession>A0ABR3FAD6</accession>
<dbReference type="Gene3D" id="2.130.10.10">
    <property type="entry name" value="YVTN repeat-like/Quinoprotein amine dehydrogenase"/>
    <property type="match status" value="1"/>
</dbReference>
<evidence type="ECO:0000256" key="3">
    <source>
        <dbReference type="ARBA" id="ARBA00022574"/>
    </source>
</evidence>
<dbReference type="SMART" id="SM00320">
    <property type="entry name" value="WD40"/>
    <property type="match status" value="7"/>
</dbReference>
<gene>
    <name evidence="8" type="primary">UTP18</name>
    <name evidence="8" type="ORF">V5O48_009678</name>
</gene>
<evidence type="ECO:0000256" key="4">
    <source>
        <dbReference type="ARBA" id="ARBA00022737"/>
    </source>
</evidence>
<keyword evidence="3" id="KW-0853">WD repeat</keyword>
<feature type="region of interest" description="Disordered" evidence="7">
    <location>
        <begin position="45"/>
        <end position="226"/>
    </location>
</feature>
<feature type="compositionally biased region" description="Basic and acidic residues" evidence="7">
    <location>
        <begin position="161"/>
        <end position="187"/>
    </location>
</feature>
<comment type="similarity">
    <text evidence="6">Belongs to the WD repeat UTP18 family.</text>
</comment>
<proteinExistence type="inferred from homology"/>
<keyword evidence="2" id="KW-0698">rRNA processing</keyword>
<feature type="region of interest" description="Disordered" evidence="7">
    <location>
        <begin position="373"/>
        <end position="406"/>
    </location>
</feature>
<sequence>MVKHARKKQKLSKDHKDLSVEVIHDDANKDDEERRLESLLFGTSFVESANGNQGEDEEADSDGPVGGGNEFSNLLDGDLFFVDDGGAGNDEEQIAGPSSASSSSESSVSESESDSDSSSSSRTSSADLSVKKKSRKSKASAWIDPSDPTTVSLSSKRLRKLRDAPHEEELHGREYESRLRRQFERINPEPTWAAQARKSKAKERRQAWDDEDEAEGREDEDEDDSTDIQHLLASTSGVLRSQKSKRLLQAGTIDIARLRDANQDAQEAACGDIKSLAFHPSPTIPVLAVGSKDRRVRLYTIDGHLSPLLQTVHIPSLPLTSQSSVQFHPGGTQILLTGSRPFFYVYDLQSGTLAGGAGGAGVRGLWGTRWDDPSASLDSTSSGRKRGRESNQKNSGGGSGSGSMDVSAFSPTGEVLAVAGRGGYVHLVDWKTSASTGGGAGQVIGSLKCSSSGGPSGGGVKGMWWVPPSADEGGRTHLAILSGDSEVYLWDVGERRCLRRWKDEGGFRGSARVFAGSMASPRGGLLSVGSTSGLVNMYDSSAFAGSLNDTKPPKPIKTLSNLITPISTMRYNPDGQVLAVASREKKDALKLYHTNSLTTYANWPTSGTPLGHVTSIDFSAGSEYLAIGNTKGRVLLFSLKDYCT</sequence>
<evidence type="ECO:0000313" key="9">
    <source>
        <dbReference type="Proteomes" id="UP001465976"/>
    </source>
</evidence>
<organism evidence="8 9">
    <name type="scientific">Marasmius crinis-equi</name>
    <dbReference type="NCBI Taxonomy" id="585013"/>
    <lineage>
        <taxon>Eukaryota</taxon>
        <taxon>Fungi</taxon>
        <taxon>Dikarya</taxon>
        <taxon>Basidiomycota</taxon>
        <taxon>Agaricomycotina</taxon>
        <taxon>Agaricomycetes</taxon>
        <taxon>Agaricomycetidae</taxon>
        <taxon>Agaricales</taxon>
        <taxon>Marasmiineae</taxon>
        <taxon>Marasmiaceae</taxon>
        <taxon>Marasmius</taxon>
    </lineage>
</organism>
<keyword evidence="5" id="KW-0539">Nucleus</keyword>
<evidence type="ECO:0000256" key="1">
    <source>
        <dbReference type="ARBA" id="ARBA00004604"/>
    </source>
</evidence>
<evidence type="ECO:0000256" key="6">
    <source>
        <dbReference type="ARBA" id="ARBA00025767"/>
    </source>
</evidence>
<dbReference type="InterPro" id="IPR045161">
    <property type="entry name" value="Utp18"/>
</dbReference>
<feature type="compositionally biased region" description="Acidic residues" evidence="7">
    <location>
        <begin position="209"/>
        <end position="226"/>
    </location>
</feature>
<keyword evidence="9" id="KW-1185">Reference proteome</keyword>
<name>A0ABR3FAD6_9AGAR</name>
<feature type="compositionally biased region" description="Low complexity" evidence="7">
    <location>
        <begin position="74"/>
        <end position="84"/>
    </location>
</feature>
<feature type="region of interest" description="Disordered" evidence="7">
    <location>
        <begin position="1"/>
        <end position="31"/>
    </location>
</feature>
<dbReference type="InterPro" id="IPR015943">
    <property type="entry name" value="WD40/YVTN_repeat-like_dom_sf"/>
</dbReference>
<dbReference type="PANTHER" id="PTHR18359">
    <property type="entry name" value="WD-REPEAT PROTEIN-RELATED"/>
    <property type="match status" value="1"/>
</dbReference>
<dbReference type="Proteomes" id="UP001465976">
    <property type="component" value="Unassembled WGS sequence"/>
</dbReference>
<protein>
    <submittedName>
        <fullName evidence="8">U3 snoRNP protein</fullName>
    </submittedName>
</protein>
<feature type="compositionally biased region" description="Low complexity" evidence="7">
    <location>
        <begin position="98"/>
        <end position="128"/>
    </location>
</feature>
<evidence type="ECO:0000256" key="5">
    <source>
        <dbReference type="ARBA" id="ARBA00023242"/>
    </source>
</evidence>
<feature type="compositionally biased region" description="Basic residues" evidence="7">
    <location>
        <begin position="1"/>
        <end position="10"/>
    </location>
</feature>
<comment type="subcellular location">
    <subcellularLocation>
        <location evidence="1">Nucleus</location>
        <location evidence="1">Nucleolus</location>
    </subcellularLocation>
</comment>
<comment type="caution">
    <text evidence="8">The sequence shown here is derived from an EMBL/GenBank/DDBJ whole genome shotgun (WGS) entry which is preliminary data.</text>
</comment>
<dbReference type="EMBL" id="JBAHYK010000648">
    <property type="protein sequence ID" value="KAL0572276.1"/>
    <property type="molecule type" value="Genomic_DNA"/>
</dbReference>
<dbReference type="InterPro" id="IPR001680">
    <property type="entry name" value="WD40_rpt"/>
</dbReference>
<keyword evidence="4" id="KW-0677">Repeat</keyword>
<evidence type="ECO:0000313" key="8">
    <source>
        <dbReference type="EMBL" id="KAL0572276.1"/>
    </source>
</evidence>
<evidence type="ECO:0000256" key="7">
    <source>
        <dbReference type="SAM" id="MobiDB-lite"/>
    </source>
</evidence>
<dbReference type="InterPro" id="IPR036322">
    <property type="entry name" value="WD40_repeat_dom_sf"/>
</dbReference>
<feature type="compositionally biased region" description="Basic and acidic residues" evidence="7">
    <location>
        <begin position="11"/>
        <end position="31"/>
    </location>
</feature>
<dbReference type="SUPFAM" id="SSF50978">
    <property type="entry name" value="WD40 repeat-like"/>
    <property type="match status" value="1"/>
</dbReference>
<evidence type="ECO:0000256" key="2">
    <source>
        <dbReference type="ARBA" id="ARBA00022552"/>
    </source>
</evidence>
<dbReference type="Pfam" id="PF00400">
    <property type="entry name" value="WD40"/>
    <property type="match status" value="1"/>
</dbReference>